<sequence>MTLFNGTEEATWGSALQGRDTVTTLDIVVGLSMFMLSATGVVIEILNIYVINKLDIFHNAFGALWVSRTLGEMGYNFGHILYSAPVTILQPKGIHPTFGFVAFIVGYLFLTESCAMNQLLSLNRLLSAYSPFRYHCIFNRSNTRRVIISAWFCSALLMSLYYIVPCSLLGYSPQFYEYVYVQEPQSMIRASFLLGLLFPLAATLSQGTYISPDMPFMLFGSDNVGKIQFSEAPCVFIAAASGDGLSKVTFTPGNLEGPFGYSVNASIFADTVTFVNGDSNVKAQFGAFCFPDNTGYLRTDFGNYTGLDSTSPQWRSTLLYFMPKKSVTGPCKGKGTHKLGGNVFILFDRAVAVDASSECPAVVLAPSNIQFDLAYSQTGCVGIGFSRQSNSIDIDISTVQNGASPLKDATFLTWKANDKSSSNVQTFLRNAVLLRTNSSSWISNIAKLSYENTYNDDANTCKLSRSLDDFATSASGRIDTDPYGSEQMIYTLNMPFASDHAITNFDFSDNSFDCFTMDLTITTTDAPGVNFQSTITDREQLQIINLDAITFSYKQQTMSTDSCANFQLVINFEMKPLVTCSNSTASPNQLRHH</sequence>
<dbReference type="PANTHER" id="PTHR23017">
    <property type="entry name" value="SERPENTINE RECEPTOR, CLASS X"/>
    <property type="match status" value="1"/>
</dbReference>
<reference evidence="3" key="1">
    <citation type="submission" date="2023-06" db="EMBL/GenBank/DDBJ databases">
        <title>Genomic analysis of the entomopathogenic nematode Steinernema hermaphroditum.</title>
        <authorList>
            <person name="Schwarz E.M."/>
            <person name="Heppert J.K."/>
            <person name="Baniya A."/>
            <person name="Schwartz H.T."/>
            <person name="Tan C.-H."/>
            <person name="Antoshechkin I."/>
            <person name="Sternberg P.W."/>
            <person name="Goodrich-Blair H."/>
            <person name="Dillman A.R."/>
        </authorList>
    </citation>
    <scope>NUCLEOTIDE SEQUENCE</scope>
    <source>
        <strain evidence="3">PS9179</strain>
        <tissue evidence="3">Whole animal</tissue>
    </source>
</reference>
<evidence type="ECO:0000256" key="1">
    <source>
        <dbReference type="SAM" id="Phobius"/>
    </source>
</evidence>
<dbReference type="EMBL" id="JAUCMV010000003">
    <property type="protein sequence ID" value="KAK0407947.1"/>
    <property type="molecule type" value="Genomic_DNA"/>
</dbReference>
<comment type="caution">
    <text evidence="3">The sequence shown here is derived from an EMBL/GenBank/DDBJ whole genome shotgun (WGS) entry which is preliminary data.</text>
</comment>
<proteinExistence type="predicted"/>
<evidence type="ECO:0000313" key="4">
    <source>
        <dbReference type="Proteomes" id="UP001175271"/>
    </source>
</evidence>
<keyword evidence="1" id="KW-1133">Transmembrane helix</keyword>
<feature type="transmembrane region" description="Helical" evidence="1">
    <location>
        <begin position="146"/>
        <end position="170"/>
    </location>
</feature>
<dbReference type="PANTHER" id="PTHR23017:SF21">
    <property type="entry name" value="7TM GPCR SERPENTINE RECEPTOR CLASS X (SRX) DOMAIN-CONTAINING PROTEIN"/>
    <property type="match status" value="1"/>
</dbReference>
<keyword evidence="4" id="KW-1185">Reference proteome</keyword>
<keyword evidence="1" id="KW-0472">Membrane</keyword>
<feature type="transmembrane region" description="Helical" evidence="1">
    <location>
        <begin position="190"/>
        <end position="210"/>
    </location>
</feature>
<dbReference type="CDD" id="cd00637">
    <property type="entry name" value="7tm_classA_rhodopsin-like"/>
    <property type="match status" value="1"/>
</dbReference>
<feature type="transmembrane region" description="Helical" evidence="1">
    <location>
        <begin position="94"/>
        <end position="110"/>
    </location>
</feature>
<dbReference type="SUPFAM" id="SSF81321">
    <property type="entry name" value="Family A G protein-coupled receptor-like"/>
    <property type="match status" value="1"/>
</dbReference>
<feature type="transmembrane region" description="Helical" evidence="1">
    <location>
        <begin position="27"/>
        <end position="50"/>
    </location>
</feature>
<dbReference type="Pfam" id="PF10328">
    <property type="entry name" value="7TM_GPCR_Srx"/>
    <property type="match status" value="1"/>
</dbReference>
<feature type="domain" description="7TM GPCR serpentine receptor class x (Srx)" evidence="2">
    <location>
        <begin position="34"/>
        <end position="188"/>
    </location>
</feature>
<evidence type="ECO:0000313" key="3">
    <source>
        <dbReference type="EMBL" id="KAK0407947.1"/>
    </source>
</evidence>
<keyword evidence="1" id="KW-0812">Transmembrane</keyword>
<dbReference type="InterPro" id="IPR019430">
    <property type="entry name" value="7TM_GPCR_serpentine_rcpt_Srx"/>
</dbReference>
<dbReference type="AlphaFoldDB" id="A0AA39HL79"/>
<protein>
    <recommendedName>
        <fullName evidence="2">7TM GPCR serpentine receptor class x (Srx) domain-containing protein</fullName>
    </recommendedName>
</protein>
<dbReference type="Gene3D" id="1.20.1070.10">
    <property type="entry name" value="Rhodopsin 7-helix transmembrane proteins"/>
    <property type="match status" value="1"/>
</dbReference>
<gene>
    <name evidence="3" type="ORF">QR680_003691</name>
</gene>
<evidence type="ECO:0000259" key="2">
    <source>
        <dbReference type="Pfam" id="PF10328"/>
    </source>
</evidence>
<accession>A0AA39HL79</accession>
<organism evidence="3 4">
    <name type="scientific">Steinernema hermaphroditum</name>
    <dbReference type="NCBI Taxonomy" id="289476"/>
    <lineage>
        <taxon>Eukaryota</taxon>
        <taxon>Metazoa</taxon>
        <taxon>Ecdysozoa</taxon>
        <taxon>Nematoda</taxon>
        <taxon>Chromadorea</taxon>
        <taxon>Rhabditida</taxon>
        <taxon>Tylenchina</taxon>
        <taxon>Panagrolaimomorpha</taxon>
        <taxon>Strongyloidoidea</taxon>
        <taxon>Steinernematidae</taxon>
        <taxon>Steinernema</taxon>
    </lineage>
</organism>
<dbReference type="Proteomes" id="UP001175271">
    <property type="component" value="Unassembled WGS sequence"/>
</dbReference>
<name>A0AA39HL79_9BILA</name>